<dbReference type="PROSITE" id="PS00039">
    <property type="entry name" value="DEAD_ATP_HELICASE"/>
    <property type="match status" value="1"/>
</dbReference>
<dbReference type="PROSITE" id="PS51192">
    <property type="entry name" value="HELICASE_ATP_BIND_1"/>
    <property type="match status" value="1"/>
</dbReference>
<dbReference type="PROSITE" id="PS51194">
    <property type="entry name" value="HELICASE_CTER"/>
    <property type="match status" value="1"/>
</dbReference>
<evidence type="ECO:0000256" key="3">
    <source>
        <dbReference type="ARBA" id="ARBA00022801"/>
    </source>
</evidence>
<evidence type="ECO:0000256" key="8">
    <source>
        <dbReference type="RuleBase" id="RU000492"/>
    </source>
</evidence>
<dbReference type="FunFam" id="3.40.50.300:FF:000031">
    <property type="entry name" value="Eukaryotic initiation factor 4A-III"/>
    <property type="match status" value="1"/>
</dbReference>
<evidence type="ECO:0000259" key="10">
    <source>
        <dbReference type="PROSITE" id="PS51194"/>
    </source>
</evidence>
<dbReference type="SUPFAM" id="SSF52540">
    <property type="entry name" value="P-loop containing nucleoside triphosphate hydrolases"/>
    <property type="match status" value="1"/>
</dbReference>
<dbReference type="GO" id="GO:0003723">
    <property type="term" value="F:RNA binding"/>
    <property type="evidence" value="ECO:0007669"/>
    <property type="project" value="UniProtKB-KW"/>
</dbReference>
<dbReference type="CDD" id="cd18787">
    <property type="entry name" value="SF2_C_DEAD"/>
    <property type="match status" value="1"/>
</dbReference>
<feature type="domain" description="Helicase ATP-binding" evidence="9">
    <location>
        <begin position="10"/>
        <end position="181"/>
    </location>
</feature>
<evidence type="ECO:0000256" key="4">
    <source>
        <dbReference type="ARBA" id="ARBA00022806"/>
    </source>
</evidence>
<evidence type="ECO:0000256" key="6">
    <source>
        <dbReference type="ARBA" id="ARBA00022884"/>
    </source>
</evidence>
<evidence type="ECO:0000256" key="5">
    <source>
        <dbReference type="ARBA" id="ARBA00022840"/>
    </source>
</evidence>
<dbReference type="InterPro" id="IPR000629">
    <property type="entry name" value="RNA-helicase_DEAD-box_CS"/>
</dbReference>
<comment type="similarity">
    <text evidence="8">Belongs to the DEAD box helicase family.</text>
</comment>
<dbReference type="InterPro" id="IPR001650">
    <property type="entry name" value="Helicase_C-like"/>
</dbReference>
<dbReference type="SMART" id="SM00490">
    <property type="entry name" value="HELICc"/>
    <property type="match status" value="1"/>
</dbReference>
<dbReference type="InterPro" id="IPR011545">
    <property type="entry name" value="DEAD/DEAH_box_helicase_dom"/>
</dbReference>
<dbReference type="InterPro" id="IPR014001">
    <property type="entry name" value="Helicase_ATP-bd"/>
</dbReference>
<keyword evidence="3 8" id="KW-0378">Hydrolase</keyword>
<evidence type="ECO:0000256" key="7">
    <source>
        <dbReference type="ARBA" id="ARBA00047984"/>
    </source>
</evidence>
<keyword evidence="6" id="KW-0694">RNA-binding</keyword>
<evidence type="ECO:0000256" key="1">
    <source>
        <dbReference type="ARBA" id="ARBA00012552"/>
    </source>
</evidence>
<accession>A0A6A7FVX0</accession>
<sequence>MPSVIQQIGIPAMLSGMDLIAQAQSGTGKTGTFCVGTLNNVDVLLNECQVLVLAPTRELAEQIYDVMIAFSVHIRGIKVHVCLGGNSFERDVTTLQNGVHIVVGTPGRVNHMIRKGFLSLRQLRTFVLDEADEMLSRGFTEQIFETFQSIGQKVQVCLFSATLDVPTINMSQKFLNDPVRIILKKAEVTLEGISQFYVELKRRSWKFDTLCDLYETLTINQSIIYCNKKSTVEHLTGLLRGADHVVSATHGEMRPETRKAVMAEFRKGESRVLVTTDLMGRGIDVQGVSLVVNYDLPYEKEKYIHRIGRSGRFGKKGVAINFVVTDDDYHRGDAEKLREIEEYYSTEIKEMPGNVVDYM</sequence>
<dbReference type="EC" id="3.6.4.13" evidence="1"/>
<dbReference type="GO" id="GO:0005524">
    <property type="term" value="F:ATP binding"/>
    <property type="evidence" value="ECO:0007669"/>
    <property type="project" value="UniProtKB-KW"/>
</dbReference>
<dbReference type="GO" id="GO:0003724">
    <property type="term" value="F:RNA helicase activity"/>
    <property type="evidence" value="ECO:0007669"/>
    <property type="project" value="UniProtKB-EC"/>
</dbReference>
<keyword evidence="5 8" id="KW-0067">ATP-binding</keyword>
<dbReference type="PANTHER" id="PTHR47958">
    <property type="entry name" value="ATP-DEPENDENT RNA HELICASE DBP3"/>
    <property type="match status" value="1"/>
</dbReference>
<organism evidence="11">
    <name type="scientific">Hirondellea gigas</name>
    <dbReference type="NCBI Taxonomy" id="1518452"/>
    <lineage>
        <taxon>Eukaryota</taxon>
        <taxon>Metazoa</taxon>
        <taxon>Ecdysozoa</taxon>
        <taxon>Arthropoda</taxon>
        <taxon>Crustacea</taxon>
        <taxon>Multicrustacea</taxon>
        <taxon>Malacostraca</taxon>
        <taxon>Eumalacostraca</taxon>
        <taxon>Peracarida</taxon>
        <taxon>Amphipoda</taxon>
        <taxon>Amphilochidea</taxon>
        <taxon>Lysianassida</taxon>
        <taxon>Lysianassidira</taxon>
        <taxon>Lysianassoidea</taxon>
        <taxon>Lysianassidae</taxon>
        <taxon>Hirondellea</taxon>
    </lineage>
</organism>
<proteinExistence type="evidence at transcript level"/>
<dbReference type="Gene3D" id="3.40.50.300">
    <property type="entry name" value="P-loop containing nucleotide triphosphate hydrolases"/>
    <property type="match status" value="2"/>
</dbReference>
<dbReference type="SMART" id="SM00487">
    <property type="entry name" value="DEXDc"/>
    <property type="match status" value="1"/>
</dbReference>
<evidence type="ECO:0000256" key="2">
    <source>
        <dbReference type="ARBA" id="ARBA00022741"/>
    </source>
</evidence>
<dbReference type="AlphaFoldDB" id="A0A6A7FVX0"/>
<keyword evidence="11" id="KW-0396">Initiation factor</keyword>
<reference evidence="11" key="1">
    <citation type="submission" date="2017-11" db="EMBL/GenBank/DDBJ databases">
        <title>The sensing device of the deep-sea amphipod.</title>
        <authorList>
            <person name="Kobayashi H."/>
            <person name="Nagahama T."/>
            <person name="Arai W."/>
            <person name="Sasagawa Y."/>
            <person name="Umeda M."/>
            <person name="Hayashi T."/>
            <person name="Nikaido I."/>
            <person name="Watanabe H."/>
            <person name="Oguri K."/>
            <person name="Kitazato H."/>
            <person name="Fujioka K."/>
            <person name="Kido Y."/>
            <person name="Takami H."/>
        </authorList>
    </citation>
    <scope>NUCLEOTIDE SEQUENCE</scope>
    <source>
        <tissue evidence="11">Whole body</tissue>
    </source>
</reference>
<evidence type="ECO:0000259" key="9">
    <source>
        <dbReference type="PROSITE" id="PS51192"/>
    </source>
</evidence>
<feature type="domain" description="Helicase C-terminal" evidence="10">
    <location>
        <begin position="192"/>
        <end position="359"/>
    </location>
</feature>
<dbReference type="GO" id="GO:0016787">
    <property type="term" value="F:hydrolase activity"/>
    <property type="evidence" value="ECO:0007669"/>
    <property type="project" value="UniProtKB-KW"/>
</dbReference>
<dbReference type="GO" id="GO:0003743">
    <property type="term" value="F:translation initiation factor activity"/>
    <property type="evidence" value="ECO:0007669"/>
    <property type="project" value="UniProtKB-KW"/>
</dbReference>
<keyword evidence="4 8" id="KW-0347">Helicase</keyword>
<comment type="catalytic activity">
    <reaction evidence="7">
        <text>ATP + H2O = ADP + phosphate + H(+)</text>
        <dbReference type="Rhea" id="RHEA:13065"/>
        <dbReference type="ChEBI" id="CHEBI:15377"/>
        <dbReference type="ChEBI" id="CHEBI:15378"/>
        <dbReference type="ChEBI" id="CHEBI:30616"/>
        <dbReference type="ChEBI" id="CHEBI:43474"/>
        <dbReference type="ChEBI" id="CHEBI:456216"/>
        <dbReference type="EC" id="3.6.4.13"/>
    </reaction>
</comment>
<name>A0A6A7FVX0_9CRUS</name>
<dbReference type="Pfam" id="PF00271">
    <property type="entry name" value="Helicase_C"/>
    <property type="match status" value="1"/>
</dbReference>
<protein>
    <recommendedName>
        <fullName evidence="1">RNA helicase</fullName>
        <ecNumber evidence="1">3.6.4.13</ecNumber>
    </recommendedName>
</protein>
<dbReference type="InterPro" id="IPR027417">
    <property type="entry name" value="P-loop_NTPase"/>
</dbReference>
<evidence type="ECO:0000313" key="11">
    <source>
        <dbReference type="EMBL" id="LAC22460.1"/>
    </source>
</evidence>
<dbReference type="Pfam" id="PF00270">
    <property type="entry name" value="DEAD"/>
    <property type="match status" value="1"/>
</dbReference>
<keyword evidence="2 8" id="KW-0547">Nucleotide-binding</keyword>
<keyword evidence="11" id="KW-0648">Protein biosynthesis</keyword>
<dbReference type="EMBL" id="IACT01003211">
    <property type="protein sequence ID" value="LAC22460.1"/>
    <property type="molecule type" value="mRNA"/>
</dbReference>